<evidence type="ECO:0000256" key="4">
    <source>
        <dbReference type="ARBA" id="ARBA00011218"/>
    </source>
</evidence>
<dbReference type="GO" id="GO:0009435">
    <property type="term" value="P:NAD+ biosynthetic process"/>
    <property type="evidence" value="ECO:0007669"/>
    <property type="project" value="UniProtKB-UniPathway"/>
</dbReference>
<dbReference type="EC" id="2.4.2.19" evidence="5"/>
<dbReference type="FunFam" id="3.90.1170.20:FF:000001">
    <property type="entry name" value="Nicotinate-nucleotide diphosphorylase (Carboxylating)"/>
    <property type="match status" value="1"/>
</dbReference>
<dbReference type="CDD" id="cd01572">
    <property type="entry name" value="QPRTase"/>
    <property type="match status" value="1"/>
</dbReference>
<dbReference type="Pfam" id="PF02749">
    <property type="entry name" value="QRPTase_N"/>
    <property type="match status" value="1"/>
</dbReference>
<evidence type="ECO:0000256" key="5">
    <source>
        <dbReference type="ARBA" id="ARBA00011944"/>
    </source>
</evidence>
<comment type="catalytic activity">
    <reaction evidence="10">
        <text>nicotinate beta-D-ribonucleotide + CO2 + diphosphate = quinolinate + 5-phospho-alpha-D-ribose 1-diphosphate + 2 H(+)</text>
        <dbReference type="Rhea" id="RHEA:12733"/>
        <dbReference type="ChEBI" id="CHEBI:15378"/>
        <dbReference type="ChEBI" id="CHEBI:16526"/>
        <dbReference type="ChEBI" id="CHEBI:29959"/>
        <dbReference type="ChEBI" id="CHEBI:33019"/>
        <dbReference type="ChEBI" id="CHEBI:57502"/>
        <dbReference type="ChEBI" id="CHEBI:58017"/>
        <dbReference type="EC" id="2.4.2.19"/>
    </reaction>
</comment>
<dbReference type="InterPro" id="IPR037128">
    <property type="entry name" value="Quinolinate_PRibosylTase_N_sf"/>
</dbReference>
<organism evidence="15 16">
    <name type="scientific">Halovibrio salipaludis</name>
    <dbReference type="NCBI Taxonomy" id="2032626"/>
    <lineage>
        <taxon>Bacteria</taxon>
        <taxon>Pseudomonadati</taxon>
        <taxon>Pseudomonadota</taxon>
        <taxon>Gammaproteobacteria</taxon>
        <taxon>Oceanospirillales</taxon>
        <taxon>Halomonadaceae</taxon>
        <taxon>Halovibrio</taxon>
    </lineage>
</organism>
<dbReference type="InterPro" id="IPR004393">
    <property type="entry name" value="NadC"/>
</dbReference>
<dbReference type="SUPFAM" id="SSF54675">
    <property type="entry name" value="Nicotinate/Quinolinate PRTase N-terminal domain-like"/>
    <property type="match status" value="1"/>
</dbReference>
<keyword evidence="16" id="KW-1185">Reference proteome</keyword>
<dbReference type="Gene3D" id="3.20.20.70">
    <property type="entry name" value="Aldolase class I"/>
    <property type="match status" value="1"/>
</dbReference>
<feature type="domain" description="Quinolinate phosphoribosyl transferase N-terminal" evidence="14">
    <location>
        <begin position="31"/>
        <end position="113"/>
    </location>
</feature>
<dbReference type="Proteomes" id="UP000218896">
    <property type="component" value="Unassembled WGS sequence"/>
</dbReference>
<keyword evidence="6" id="KW-0662">Pyridine nucleotide biosynthesis</keyword>
<comment type="pathway">
    <text evidence="2">Cofactor biosynthesis; NAD(+) biosynthesis; nicotinate D-ribonucleotide from quinolinate: step 1/1.</text>
</comment>
<accession>A0A2A2F8C3</accession>
<proteinExistence type="inferred from homology"/>
<name>A0A2A2F8C3_9GAMM</name>
<dbReference type="PANTHER" id="PTHR32179:SF3">
    <property type="entry name" value="NICOTINATE-NUCLEOTIDE PYROPHOSPHORYLASE [CARBOXYLATING]"/>
    <property type="match status" value="1"/>
</dbReference>
<evidence type="ECO:0000256" key="7">
    <source>
        <dbReference type="ARBA" id="ARBA00022676"/>
    </source>
</evidence>
<evidence type="ECO:0000256" key="11">
    <source>
        <dbReference type="ARBA" id="ARBA00069173"/>
    </source>
</evidence>
<dbReference type="OrthoDB" id="9782546at2"/>
<dbReference type="InterPro" id="IPR022412">
    <property type="entry name" value="Quinolinate_PRibosylTrfase_N"/>
</dbReference>
<dbReference type="Gene3D" id="3.90.1170.20">
    <property type="entry name" value="Quinolinate phosphoribosyl transferase, N-terminal domain"/>
    <property type="match status" value="1"/>
</dbReference>
<dbReference type="InterPro" id="IPR036068">
    <property type="entry name" value="Nicotinate_pribotase-like_C"/>
</dbReference>
<keyword evidence="7 12" id="KW-0328">Glycosyltransferase</keyword>
<evidence type="ECO:0000256" key="2">
    <source>
        <dbReference type="ARBA" id="ARBA00004893"/>
    </source>
</evidence>
<evidence type="ECO:0000256" key="1">
    <source>
        <dbReference type="ARBA" id="ARBA00003237"/>
    </source>
</evidence>
<evidence type="ECO:0000313" key="16">
    <source>
        <dbReference type="Proteomes" id="UP000218896"/>
    </source>
</evidence>
<dbReference type="Pfam" id="PF01729">
    <property type="entry name" value="QRPTase_C"/>
    <property type="match status" value="1"/>
</dbReference>
<dbReference type="PANTHER" id="PTHR32179">
    <property type="entry name" value="NICOTINATE-NUCLEOTIDE PYROPHOSPHORYLASE [CARBOXYLATING]"/>
    <property type="match status" value="1"/>
</dbReference>
<evidence type="ECO:0000256" key="12">
    <source>
        <dbReference type="PIRNR" id="PIRNR006250"/>
    </source>
</evidence>
<evidence type="ECO:0000256" key="6">
    <source>
        <dbReference type="ARBA" id="ARBA00022642"/>
    </source>
</evidence>
<dbReference type="UniPathway" id="UPA00253">
    <property type="reaction ID" value="UER00331"/>
</dbReference>
<dbReference type="InterPro" id="IPR027277">
    <property type="entry name" value="NadC/ModD"/>
</dbReference>
<dbReference type="AlphaFoldDB" id="A0A2A2F8C3"/>
<dbReference type="PIRSF" id="PIRSF006250">
    <property type="entry name" value="NadC_ModD"/>
    <property type="match status" value="1"/>
</dbReference>
<evidence type="ECO:0000256" key="8">
    <source>
        <dbReference type="ARBA" id="ARBA00022679"/>
    </source>
</evidence>
<feature type="domain" description="Quinolinate phosphoribosyl transferase C-terminal" evidence="13">
    <location>
        <begin position="115"/>
        <end position="279"/>
    </location>
</feature>
<comment type="similarity">
    <text evidence="3 12">Belongs to the NadC/ModD family.</text>
</comment>
<dbReference type="FunFam" id="3.20.20.70:FF:000030">
    <property type="entry name" value="Nicotinate-nucleotide pyrophosphorylase, carboxylating"/>
    <property type="match status" value="1"/>
</dbReference>
<keyword evidence="8 12" id="KW-0808">Transferase</keyword>
<evidence type="ECO:0000259" key="14">
    <source>
        <dbReference type="Pfam" id="PF02749"/>
    </source>
</evidence>
<protein>
    <recommendedName>
        <fullName evidence="11">Probable nicotinate-nucleotide pyrophosphorylase [carboxylating]</fullName>
        <ecNumber evidence="5">2.4.2.19</ecNumber>
    </recommendedName>
    <alternativeName>
        <fullName evidence="9">Quinolinate phosphoribosyltransferase [decarboxylating]</fullName>
    </alternativeName>
</protein>
<dbReference type="EMBL" id="NSKD01000003">
    <property type="protein sequence ID" value="PAU80793.1"/>
    <property type="molecule type" value="Genomic_DNA"/>
</dbReference>
<comment type="subunit">
    <text evidence="4">Hexamer formed by 3 homodimers.</text>
</comment>
<comment type="function">
    <text evidence="1">Involved in the catabolism of quinolinic acid (QA).</text>
</comment>
<dbReference type="SUPFAM" id="SSF51690">
    <property type="entry name" value="Nicotinate/Quinolinate PRTase C-terminal domain-like"/>
    <property type="match status" value="1"/>
</dbReference>
<dbReference type="GO" id="GO:0004514">
    <property type="term" value="F:nicotinate-nucleotide diphosphorylase (carboxylating) activity"/>
    <property type="evidence" value="ECO:0007669"/>
    <property type="project" value="UniProtKB-EC"/>
</dbReference>
<evidence type="ECO:0000256" key="9">
    <source>
        <dbReference type="ARBA" id="ARBA00033102"/>
    </source>
</evidence>
<dbReference type="InterPro" id="IPR013785">
    <property type="entry name" value="Aldolase_TIM"/>
</dbReference>
<evidence type="ECO:0000256" key="10">
    <source>
        <dbReference type="ARBA" id="ARBA00047445"/>
    </source>
</evidence>
<dbReference type="GO" id="GO:0005737">
    <property type="term" value="C:cytoplasm"/>
    <property type="evidence" value="ECO:0007669"/>
    <property type="project" value="TreeGrafter"/>
</dbReference>
<dbReference type="GO" id="GO:0034213">
    <property type="term" value="P:quinolinate catabolic process"/>
    <property type="evidence" value="ECO:0007669"/>
    <property type="project" value="TreeGrafter"/>
</dbReference>
<comment type="caution">
    <text evidence="15">The sequence shown here is derived from an EMBL/GenBank/DDBJ whole genome shotgun (WGS) entry which is preliminary data.</text>
</comment>
<evidence type="ECO:0000313" key="15">
    <source>
        <dbReference type="EMBL" id="PAU80793.1"/>
    </source>
</evidence>
<evidence type="ECO:0000256" key="3">
    <source>
        <dbReference type="ARBA" id="ARBA00009400"/>
    </source>
</evidence>
<dbReference type="InterPro" id="IPR002638">
    <property type="entry name" value="Quinolinate_PRibosylTrfase_C"/>
</dbReference>
<gene>
    <name evidence="15" type="primary">nadC</name>
    <name evidence="15" type="ORF">CK501_09660</name>
</gene>
<reference evidence="15 16" key="1">
    <citation type="submission" date="2017-08" db="EMBL/GenBank/DDBJ databases">
        <title>Halovibrio sewagensis sp. nov., isolated from wastewater of high salinity.</title>
        <authorList>
            <person name="Dong X."/>
            <person name="Zhang G."/>
        </authorList>
    </citation>
    <scope>NUCLEOTIDE SEQUENCE [LARGE SCALE GENOMIC DNA]</scope>
    <source>
        <strain evidence="15 16">YL5-2</strain>
    </source>
</reference>
<evidence type="ECO:0000259" key="13">
    <source>
        <dbReference type="Pfam" id="PF01729"/>
    </source>
</evidence>
<dbReference type="NCBIfam" id="TIGR00078">
    <property type="entry name" value="nadC"/>
    <property type="match status" value="1"/>
</dbReference>
<sequence>MNPIPAATLRQAVTRDVAASIAEDEGSGDRTAALIDPARVVEAGVIVRHEAVVAGRPWVDECFRQVDPRLSVVWHCREGERVAADSHLLTVTGPAQSLLTAERIALNWLQTLSGVATRCRAYADRVAHTGARLLDTRKTLPGLRIAQKYAVGCGGCANHRIGLYDGILIKENHIASCGSITAAVERARQTSPDVPLEVETETEAEVAEAIAAGAKRIMLDEFPLESMARMVERYRGQARFEASGGITEANLAAIAETGVDFISLGVLTKDVTAVDLSLRIRDEA</sequence>